<comment type="caution">
    <text evidence="4">The sequence shown here is derived from an EMBL/GenBank/DDBJ whole genome shotgun (WGS) entry which is preliminary data.</text>
</comment>
<reference evidence="4 5" key="1">
    <citation type="submission" date="2013-12" db="EMBL/GenBank/DDBJ databases">
        <title>Genome and proteome characterization of Caldibacillus debilis GB1 derived from a cellulolytic aero-tolerant co-culture.</title>
        <authorList>
            <person name="Wushke S.T."/>
            <person name="Zhang X."/>
            <person name="Fristensky B."/>
            <person name="Wilkins J.A."/>
            <person name="Levin D.B."/>
            <person name="Sparling R."/>
        </authorList>
    </citation>
    <scope>NUCLEOTIDE SEQUENCE [LARGE SCALE GENOMIC DNA]</scope>
    <source>
        <strain evidence="4 5">GB1</strain>
    </source>
</reference>
<dbReference type="RefSeq" id="WP_259462750.1">
    <property type="nucleotide sequence ID" value="NZ_AZRV01000019.1"/>
</dbReference>
<dbReference type="Proteomes" id="UP000286235">
    <property type="component" value="Unassembled WGS sequence"/>
</dbReference>
<dbReference type="GO" id="GO:0016747">
    <property type="term" value="F:acyltransferase activity, transferring groups other than amino-acyl groups"/>
    <property type="evidence" value="ECO:0007669"/>
    <property type="project" value="InterPro"/>
</dbReference>
<dbReference type="InterPro" id="IPR000182">
    <property type="entry name" value="GNAT_dom"/>
</dbReference>
<dbReference type="EMBL" id="AZRV01000019">
    <property type="protein sequence ID" value="RKO62417.1"/>
    <property type="molecule type" value="Genomic_DNA"/>
</dbReference>
<name>A0A420VFN1_9BACI</name>
<dbReference type="CDD" id="cd04301">
    <property type="entry name" value="NAT_SF"/>
    <property type="match status" value="2"/>
</dbReference>
<dbReference type="InterPro" id="IPR050680">
    <property type="entry name" value="YpeA/RimI_acetyltransf"/>
</dbReference>
<feature type="domain" description="N-acetyltransferase" evidence="3">
    <location>
        <begin position="140"/>
        <end position="275"/>
    </location>
</feature>
<keyword evidence="2" id="KW-0012">Acyltransferase</keyword>
<evidence type="ECO:0000313" key="4">
    <source>
        <dbReference type="EMBL" id="RKO62417.1"/>
    </source>
</evidence>
<keyword evidence="5" id="KW-1185">Reference proteome</keyword>
<dbReference type="PROSITE" id="PS51186">
    <property type="entry name" value="GNAT"/>
    <property type="match status" value="2"/>
</dbReference>
<dbReference type="Gene3D" id="3.40.630.30">
    <property type="match status" value="1"/>
</dbReference>
<evidence type="ECO:0000313" key="5">
    <source>
        <dbReference type="Proteomes" id="UP000286235"/>
    </source>
</evidence>
<protein>
    <submittedName>
        <fullName evidence="4">Acetyltransferase</fullName>
    </submittedName>
</protein>
<dbReference type="InterPro" id="IPR016181">
    <property type="entry name" value="Acyl_CoA_acyltransferase"/>
</dbReference>
<gene>
    <name evidence="4" type="ORF">Cdeb_03320</name>
</gene>
<feature type="domain" description="N-acetyltransferase" evidence="3">
    <location>
        <begin position="1"/>
        <end position="146"/>
    </location>
</feature>
<proteinExistence type="predicted"/>
<sequence length="275" mass="31853">MKRKLADIKHLQNLCEKEDGIKLKLNWDVLGNREDDHPYDLLHYADGELIAFLGIYPFGNKAELCGMVHPAHRRKGIFSRLFSQAMAICEKEHFPKILLNAPAGSLSAKAFLQRVPCVYDSSEYQMKWVPRELSGFDGVVLRPSVTEEDFQAEVKLDVQCFGFTEEEAVRYNREIREETAQDFYVIEHENRIVGKVRVNHEGDEAWIYGFAIFPEWQGKGLGKSALKRLLAAERKKGYEIYLEVDKDNVPAIRLYESCGFRTYQVQDYYLYNPGR</sequence>
<organism evidence="4 5">
    <name type="scientific">Caldibacillus debilis GB1</name>
    <dbReference type="NCBI Taxonomy" id="1339248"/>
    <lineage>
        <taxon>Bacteria</taxon>
        <taxon>Bacillati</taxon>
        <taxon>Bacillota</taxon>
        <taxon>Bacilli</taxon>
        <taxon>Bacillales</taxon>
        <taxon>Bacillaceae</taxon>
        <taxon>Caldibacillus</taxon>
    </lineage>
</organism>
<keyword evidence="1 4" id="KW-0808">Transferase</keyword>
<dbReference type="PANTHER" id="PTHR43420">
    <property type="entry name" value="ACETYLTRANSFERASE"/>
    <property type="match status" value="1"/>
</dbReference>
<dbReference type="AlphaFoldDB" id="A0A420VFN1"/>
<evidence type="ECO:0000256" key="2">
    <source>
        <dbReference type="ARBA" id="ARBA00023315"/>
    </source>
</evidence>
<evidence type="ECO:0000256" key="1">
    <source>
        <dbReference type="ARBA" id="ARBA00022679"/>
    </source>
</evidence>
<dbReference type="Pfam" id="PF00583">
    <property type="entry name" value="Acetyltransf_1"/>
    <property type="match status" value="2"/>
</dbReference>
<evidence type="ECO:0000259" key="3">
    <source>
        <dbReference type="PROSITE" id="PS51186"/>
    </source>
</evidence>
<dbReference type="SUPFAM" id="SSF55729">
    <property type="entry name" value="Acyl-CoA N-acyltransferases (Nat)"/>
    <property type="match status" value="2"/>
</dbReference>
<accession>A0A420VFN1</accession>